<feature type="region of interest" description="Disordered" evidence="2">
    <location>
        <begin position="262"/>
        <end position="405"/>
    </location>
</feature>
<dbReference type="PANTHER" id="PTHR14388">
    <property type="entry name" value="T CELL-SPECIFIC ADAPTER PROTEIN TSAD"/>
    <property type="match status" value="1"/>
</dbReference>
<protein>
    <submittedName>
        <fullName evidence="3">Uncharacterized protein</fullName>
    </submittedName>
</protein>
<feature type="compositionally biased region" description="Basic and acidic residues" evidence="2">
    <location>
        <begin position="341"/>
        <end position="358"/>
    </location>
</feature>
<sequence length="405" mass="45885">MSVLPTPIQYKCDRAEQSRDCIPPLLTTDLTPHTHKHTHTQRHTLTSHTSSQELKLQSSAGRCYRLAPTDPQHQTRCTFTSRAPNTLLLHRERPLNKRKEGKERSDCIPLLKHNPLDGGTDGCAWQLRGDRGKMLAKILEDMWVEPEVLEALNEEQKRILFLKMREEQVRRWRAQVEKEEREESERGGSNNSRPKKASSKHVQWLLGRDGDVSVIVIGEVEEFRSSKLLQSLRNNRLYSDNMNGIQTVNLLSGREARELGFKEETKRPLADVSDYPASPNEHSSEEDVESCSADDDLKDPAEDSDSESGSSSDNPSDCYPLYRPYVSHHGNQPLLKAGLSDPERADPQDRGIGCHEETQSGNRGRVAQLRKAFTDDRHSTTPAYSKPPIPCKPAHLQMRSTPLIH</sequence>
<evidence type="ECO:0000313" key="3">
    <source>
        <dbReference type="EMBL" id="CAB1447444.1"/>
    </source>
</evidence>
<evidence type="ECO:0000256" key="1">
    <source>
        <dbReference type="ARBA" id="ARBA00022999"/>
    </source>
</evidence>
<feature type="compositionally biased region" description="Basic residues" evidence="2">
    <location>
        <begin position="33"/>
        <end position="42"/>
    </location>
</feature>
<keyword evidence="1" id="KW-0727">SH2 domain</keyword>
<feature type="region of interest" description="Disordered" evidence="2">
    <location>
        <begin position="175"/>
        <end position="202"/>
    </location>
</feature>
<reference evidence="3" key="1">
    <citation type="submission" date="2020-03" db="EMBL/GenBank/DDBJ databases">
        <authorList>
            <person name="Weist P."/>
        </authorList>
    </citation>
    <scope>NUCLEOTIDE SEQUENCE</scope>
</reference>
<accession>A0A9N7VFM0</accession>
<dbReference type="Proteomes" id="UP001153269">
    <property type="component" value="Unassembled WGS sequence"/>
</dbReference>
<feature type="compositionally biased region" description="Low complexity" evidence="2">
    <location>
        <begin position="307"/>
        <end position="317"/>
    </location>
</feature>
<dbReference type="AlphaFoldDB" id="A0A9N7VFM0"/>
<organism evidence="3 4">
    <name type="scientific">Pleuronectes platessa</name>
    <name type="common">European plaice</name>
    <dbReference type="NCBI Taxonomy" id="8262"/>
    <lineage>
        <taxon>Eukaryota</taxon>
        <taxon>Metazoa</taxon>
        <taxon>Chordata</taxon>
        <taxon>Craniata</taxon>
        <taxon>Vertebrata</taxon>
        <taxon>Euteleostomi</taxon>
        <taxon>Actinopterygii</taxon>
        <taxon>Neopterygii</taxon>
        <taxon>Teleostei</taxon>
        <taxon>Neoteleostei</taxon>
        <taxon>Acanthomorphata</taxon>
        <taxon>Carangaria</taxon>
        <taxon>Pleuronectiformes</taxon>
        <taxon>Pleuronectoidei</taxon>
        <taxon>Pleuronectidae</taxon>
        <taxon>Pleuronectes</taxon>
    </lineage>
</organism>
<proteinExistence type="predicted"/>
<dbReference type="GO" id="GO:0005737">
    <property type="term" value="C:cytoplasm"/>
    <property type="evidence" value="ECO:0007669"/>
    <property type="project" value="TreeGrafter"/>
</dbReference>
<feature type="region of interest" description="Disordered" evidence="2">
    <location>
        <begin position="29"/>
        <end position="52"/>
    </location>
</feature>
<evidence type="ECO:0000313" key="4">
    <source>
        <dbReference type="Proteomes" id="UP001153269"/>
    </source>
</evidence>
<gene>
    <name evidence="3" type="ORF">PLEPLA_LOCUS35135</name>
</gene>
<feature type="compositionally biased region" description="Acidic residues" evidence="2">
    <location>
        <begin position="284"/>
        <end position="306"/>
    </location>
</feature>
<dbReference type="PANTHER" id="PTHR14388:SF5">
    <property type="entry name" value="SH2 DOMAIN-CONTAINING PROTEIN 4A"/>
    <property type="match status" value="1"/>
</dbReference>
<dbReference type="EMBL" id="CADEAL010003947">
    <property type="protein sequence ID" value="CAB1447444.1"/>
    <property type="molecule type" value="Genomic_DNA"/>
</dbReference>
<name>A0A9N7VFM0_PLEPL</name>
<evidence type="ECO:0000256" key="2">
    <source>
        <dbReference type="SAM" id="MobiDB-lite"/>
    </source>
</evidence>
<comment type="caution">
    <text evidence="3">The sequence shown here is derived from an EMBL/GenBank/DDBJ whole genome shotgun (WGS) entry which is preliminary data.</text>
</comment>
<keyword evidence="4" id="KW-1185">Reference proteome</keyword>
<feature type="compositionally biased region" description="Basic and acidic residues" evidence="2">
    <location>
        <begin position="175"/>
        <end position="186"/>
    </location>
</feature>